<dbReference type="Proteomes" id="UP000481153">
    <property type="component" value="Unassembled WGS sequence"/>
</dbReference>
<keyword evidence="1" id="KW-1133">Transmembrane helix</keyword>
<evidence type="ECO:0000313" key="3">
    <source>
        <dbReference type="EMBL" id="KAF0725948.1"/>
    </source>
</evidence>
<keyword evidence="4" id="KW-1185">Reference proteome</keyword>
<dbReference type="SMART" id="SM00312">
    <property type="entry name" value="PX"/>
    <property type="match status" value="1"/>
</dbReference>
<protein>
    <recommendedName>
        <fullName evidence="2">PX domain-containing protein</fullName>
    </recommendedName>
</protein>
<feature type="domain" description="PX" evidence="2">
    <location>
        <begin position="63"/>
        <end position="174"/>
    </location>
</feature>
<dbReference type="GO" id="GO:0005768">
    <property type="term" value="C:endosome"/>
    <property type="evidence" value="ECO:0007669"/>
    <property type="project" value="TreeGrafter"/>
</dbReference>
<sequence>MTLLDHLQQDLDIALTLGAVVTALLAVGFLGWCSYRARKAARIVPRRSSNSYTSNCSVTKSSKPTAINVRYTRDTLPIAGSYIVYTIELSWETKKKVVEKRYSDFDHLFASLKKEMKMLKAPIALPPMPRKSFLFNFDANFLESRRQGLQVFLEFVVRHPVVSEFASVRTFCGM</sequence>
<dbReference type="CDD" id="cd06093">
    <property type="entry name" value="PX_domain"/>
    <property type="match status" value="1"/>
</dbReference>
<keyword evidence="1" id="KW-0812">Transmembrane</keyword>
<gene>
    <name evidence="3" type="ORF">Ae201684_015718</name>
</gene>
<dbReference type="SUPFAM" id="SSF64268">
    <property type="entry name" value="PX domain"/>
    <property type="match status" value="1"/>
</dbReference>
<dbReference type="Pfam" id="PF00787">
    <property type="entry name" value="PX"/>
    <property type="match status" value="1"/>
</dbReference>
<accession>A0A6G0WEX4</accession>
<dbReference type="PANTHER" id="PTHR10555:SF170">
    <property type="entry name" value="FI18122P1"/>
    <property type="match status" value="1"/>
</dbReference>
<dbReference type="Gene3D" id="3.30.1520.10">
    <property type="entry name" value="Phox-like domain"/>
    <property type="match status" value="1"/>
</dbReference>
<dbReference type="InterPro" id="IPR036871">
    <property type="entry name" value="PX_dom_sf"/>
</dbReference>
<keyword evidence="1" id="KW-0472">Membrane</keyword>
<comment type="caution">
    <text evidence="3">The sequence shown here is derived from an EMBL/GenBank/DDBJ whole genome shotgun (WGS) entry which is preliminary data.</text>
</comment>
<dbReference type="GO" id="GO:0035091">
    <property type="term" value="F:phosphatidylinositol binding"/>
    <property type="evidence" value="ECO:0007669"/>
    <property type="project" value="InterPro"/>
</dbReference>
<evidence type="ECO:0000313" key="4">
    <source>
        <dbReference type="Proteomes" id="UP000481153"/>
    </source>
</evidence>
<dbReference type="PANTHER" id="PTHR10555">
    <property type="entry name" value="SORTING NEXIN"/>
    <property type="match status" value="1"/>
</dbReference>
<organism evidence="3 4">
    <name type="scientific">Aphanomyces euteiches</name>
    <dbReference type="NCBI Taxonomy" id="100861"/>
    <lineage>
        <taxon>Eukaryota</taxon>
        <taxon>Sar</taxon>
        <taxon>Stramenopiles</taxon>
        <taxon>Oomycota</taxon>
        <taxon>Saprolegniomycetes</taxon>
        <taxon>Saprolegniales</taxon>
        <taxon>Verrucalvaceae</taxon>
        <taxon>Aphanomyces</taxon>
    </lineage>
</organism>
<dbReference type="PROSITE" id="PS50195">
    <property type="entry name" value="PX"/>
    <property type="match status" value="1"/>
</dbReference>
<dbReference type="VEuPathDB" id="FungiDB:AeMF1_017491"/>
<dbReference type="EMBL" id="VJMJ01000230">
    <property type="protein sequence ID" value="KAF0725948.1"/>
    <property type="molecule type" value="Genomic_DNA"/>
</dbReference>
<evidence type="ECO:0000259" key="2">
    <source>
        <dbReference type="PROSITE" id="PS50195"/>
    </source>
</evidence>
<evidence type="ECO:0000256" key="1">
    <source>
        <dbReference type="SAM" id="Phobius"/>
    </source>
</evidence>
<dbReference type="AlphaFoldDB" id="A0A6G0WEX4"/>
<proteinExistence type="predicted"/>
<name>A0A6G0WEX4_9STRA</name>
<dbReference type="InterPro" id="IPR001683">
    <property type="entry name" value="PX_dom"/>
</dbReference>
<feature type="transmembrane region" description="Helical" evidence="1">
    <location>
        <begin position="13"/>
        <end position="33"/>
    </location>
</feature>
<reference evidence="3 4" key="1">
    <citation type="submission" date="2019-07" db="EMBL/GenBank/DDBJ databases">
        <title>Genomics analysis of Aphanomyces spp. identifies a new class of oomycete effector associated with host adaptation.</title>
        <authorList>
            <person name="Gaulin E."/>
        </authorList>
    </citation>
    <scope>NUCLEOTIDE SEQUENCE [LARGE SCALE GENOMIC DNA]</scope>
    <source>
        <strain evidence="3 4">ATCC 201684</strain>
    </source>
</reference>